<dbReference type="GO" id="GO:0003677">
    <property type="term" value="F:DNA binding"/>
    <property type="evidence" value="ECO:0007669"/>
    <property type="project" value="UniProtKB-KW"/>
</dbReference>
<evidence type="ECO:0000256" key="1">
    <source>
        <dbReference type="ARBA" id="ARBA00009437"/>
    </source>
</evidence>
<reference evidence="6 7" key="1">
    <citation type="submission" date="2021-01" db="EMBL/GenBank/DDBJ databases">
        <title>Genomic Encyclopedia of Type Strains, Phase IV (KMG-IV): sequencing the most valuable type-strain genomes for metagenomic binning, comparative biology and taxonomic classification.</title>
        <authorList>
            <person name="Goeker M."/>
        </authorList>
    </citation>
    <scope>NUCLEOTIDE SEQUENCE [LARGE SCALE GENOMIC DNA]</scope>
    <source>
        <strain evidence="6 7">DSM 25540</strain>
    </source>
</reference>
<dbReference type="EMBL" id="JAFBEC010000011">
    <property type="protein sequence ID" value="MBM7634359.1"/>
    <property type="molecule type" value="Genomic_DNA"/>
</dbReference>
<dbReference type="InterPro" id="IPR005119">
    <property type="entry name" value="LysR_subst-bd"/>
</dbReference>
<keyword evidence="3 6" id="KW-0238">DNA-binding</keyword>
<dbReference type="InterPro" id="IPR000847">
    <property type="entry name" value="LysR_HTH_N"/>
</dbReference>
<keyword evidence="7" id="KW-1185">Reference proteome</keyword>
<dbReference type="Pfam" id="PF03466">
    <property type="entry name" value="LysR_substrate"/>
    <property type="match status" value="1"/>
</dbReference>
<keyword evidence="2" id="KW-0805">Transcription regulation</keyword>
<proteinExistence type="inferred from homology"/>
<protein>
    <submittedName>
        <fullName evidence="6">DNA-binding transcriptional LysR family regulator</fullName>
    </submittedName>
</protein>
<dbReference type="InterPro" id="IPR036388">
    <property type="entry name" value="WH-like_DNA-bd_sf"/>
</dbReference>
<evidence type="ECO:0000256" key="4">
    <source>
        <dbReference type="ARBA" id="ARBA00023163"/>
    </source>
</evidence>
<evidence type="ECO:0000313" key="6">
    <source>
        <dbReference type="EMBL" id="MBM7634359.1"/>
    </source>
</evidence>
<dbReference type="InterPro" id="IPR036390">
    <property type="entry name" value="WH_DNA-bd_sf"/>
</dbReference>
<sequence>MMQIKQFRYFIEVYQQVSFSRASEKLGISQPALSKVIAQLEEELELQLFDRSTRQLQITAEGEAMYEYAQKVIREVEDFKQAAVDLRTKHKGHFRFGLPPVIGSSFFPKVISAFQKQYPDAKMGIVEEGARVVQQSILHGELDVGIGILPIPDTELEVIPIVKRKLLLVVSNEHPLADAKKVKMSELKGEHFLLFKRGFSLYDRVREASIDSGFEPNVIHESTQWDFLLKMVKENLGVSFLPETIVEDSNQTGIRAIEVDHPLIHWNLALISRKNGYQSPATTAWIDYVKAYFKEETEY</sequence>
<keyword evidence="4" id="KW-0804">Transcription</keyword>
<dbReference type="Gene3D" id="3.40.190.290">
    <property type="match status" value="1"/>
</dbReference>
<name>A0ABS2PFZ6_9BACL</name>
<dbReference type="Pfam" id="PF00126">
    <property type="entry name" value="HTH_1"/>
    <property type="match status" value="1"/>
</dbReference>
<evidence type="ECO:0000313" key="7">
    <source>
        <dbReference type="Proteomes" id="UP000741863"/>
    </source>
</evidence>
<organism evidence="6 7">
    <name type="scientific">Geomicrobium sediminis</name>
    <dbReference type="NCBI Taxonomy" id="1347788"/>
    <lineage>
        <taxon>Bacteria</taxon>
        <taxon>Bacillati</taxon>
        <taxon>Bacillota</taxon>
        <taxon>Bacilli</taxon>
        <taxon>Bacillales</taxon>
        <taxon>Geomicrobium</taxon>
    </lineage>
</organism>
<dbReference type="Proteomes" id="UP000741863">
    <property type="component" value="Unassembled WGS sequence"/>
</dbReference>
<dbReference type="CDD" id="cd08438">
    <property type="entry name" value="PBP2_CidR"/>
    <property type="match status" value="1"/>
</dbReference>
<dbReference type="PROSITE" id="PS50931">
    <property type="entry name" value="HTH_LYSR"/>
    <property type="match status" value="1"/>
</dbReference>
<dbReference type="PANTHER" id="PTHR30419">
    <property type="entry name" value="HTH-TYPE TRANSCRIPTIONAL REGULATOR YBHD"/>
    <property type="match status" value="1"/>
</dbReference>
<evidence type="ECO:0000259" key="5">
    <source>
        <dbReference type="PROSITE" id="PS50931"/>
    </source>
</evidence>
<evidence type="ECO:0000256" key="3">
    <source>
        <dbReference type="ARBA" id="ARBA00023125"/>
    </source>
</evidence>
<comment type="caution">
    <text evidence="6">The sequence shown here is derived from an EMBL/GenBank/DDBJ whole genome shotgun (WGS) entry which is preliminary data.</text>
</comment>
<dbReference type="InterPro" id="IPR050950">
    <property type="entry name" value="HTH-type_LysR_regulators"/>
</dbReference>
<evidence type="ECO:0000256" key="2">
    <source>
        <dbReference type="ARBA" id="ARBA00023015"/>
    </source>
</evidence>
<dbReference type="SUPFAM" id="SSF53850">
    <property type="entry name" value="Periplasmic binding protein-like II"/>
    <property type="match status" value="1"/>
</dbReference>
<dbReference type="SUPFAM" id="SSF46785">
    <property type="entry name" value="Winged helix' DNA-binding domain"/>
    <property type="match status" value="1"/>
</dbReference>
<gene>
    <name evidence="6" type="ORF">JOD17_003461</name>
</gene>
<comment type="similarity">
    <text evidence="1">Belongs to the LysR transcriptional regulatory family.</text>
</comment>
<dbReference type="PRINTS" id="PR00039">
    <property type="entry name" value="HTHLYSR"/>
</dbReference>
<feature type="domain" description="HTH lysR-type" evidence="5">
    <location>
        <begin position="2"/>
        <end position="59"/>
    </location>
</feature>
<dbReference type="Gene3D" id="1.10.10.10">
    <property type="entry name" value="Winged helix-like DNA-binding domain superfamily/Winged helix DNA-binding domain"/>
    <property type="match status" value="1"/>
</dbReference>
<accession>A0ABS2PFZ6</accession>
<dbReference type="PANTHER" id="PTHR30419:SF8">
    <property type="entry name" value="NITROGEN ASSIMILATION TRANSCRIPTIONAL ACTIVATOR-RELATED"/>
    <property type="match status" value="1"/>
</dbReference>